<proteinExistence type="predicted"/>
<evidence type="ECO:0000313" key="2">
    <source>
        <dbReference type="Proteomes" id="UP000095282"/>
    </source>
</evidence>
<keyword evidence="2" id="KW-1185">Reference proteome</keyword>
<accession>A0A1I7TRR9</accession>
<evidence type="ECO:0000256" key="1">
    <source>
        <dbReference type="SAM" id="Phobius"/>
    </source>
</evidence>
<feature type="transmembrane region" description="Helical" evidence="1">
    <location>
        <begin position="20"/>
        <end position="41"/>
    </location>
</feature>
<keyword evidence="1" id="KW-0472">Membrane</keyword>
<evidence type="ECO:0000313" key="3">
    <source>
        <dbReference type="WBParaSite" id="Csp11.Scaffold629.g11119.t1"/>
    </source>
</evidence>
<dbReference type="AlphaFoldDB" id="A0A1I7TRR9"/>
<organism evidence="2 3">
    <name type="scientific">Caenorhabditis tropicalis</name>
    <dbReference type="NCBI Taxonomy" id="1561998"/>
    <lineage>
        <taxon>Eukaryota</taxon>
        <taxon>Metazoa</taxon>
        <taxon>Ecdysozoa</taxon>
        <taxon>Nematoda</taxon>
        <taxon>Chromadorea</taxon>
        <taxon>Rhabditida</taxon>
        <taxon>Rhabditina</taxon>
        <taxon>Rhabditomorpha</taxon>
        <taxon>Rhabditoidea</taxon>
        <taxon>Rhabditidae</taxon>
        <taxon>Peloderinae</taxon>
        <taxon>Caenorhabditis</taxon>
    </lineage>
</organism>
<reference evidence="3" key="1">
    <citation type="submission" date="2016-11" db="UniProtKB">
        <authorList>
            <consortium name="WormBaseParasite"/>
        </authorList>
    </citation>
    <scope>IDENTIFICATION</scope>
</reference>
<keyword evidence="1" id="KW-0812">Transmembrane</keyword>
<name>A0A1I7TRR9_9PELO</name>
<protein>
    <submittedName>
        <fullName evidence="3">G_PROTEIN_RECEP_F1_2 domain-containing protein</fullName>
    </submittedName>
</protein>
<dbReference type="Proteomes" id="UP000095282">
    <property type="component" value="Unplaced"/>
</dbReference>
<sequence>MSTVSWIPTYQTLNTGQLLVHIFATLFPLSLFGFDIVLLTATIVNRRDTTVPVAYVVIMSIRGMMTTSFLVIQYFTYLVTTSEGYQCQ</sequence>
<feature type="transmembrane region" description="Helical" evidence="1">
    <location>
        <begin position="53"/>
        <end position="75"/>
    </location>
</feature>
<keyword evidence="1" id="KW-1133">Transmembrane helix</keyword>
<dbReference type="WBParaSite" id="Csp11.Scaffold629.g11119.t1">
    <property type="protein sequence ID" value="Csp11.Scaffold629.g11119.t1"/>
    <property type="gene ID" value="Csp11.Scaffold629.g11119"/>
</dbReference>